<reference evidence="2 3" key="1">
    <citation type="submission" date="2016-01" db="EMBL/GenBank/DDBJ databases">
        <title>Genome sequencing of Roseivirga spongicola UST030701-084.</title>
        <authorList>
            <person name="Selvaratnam C."/>
            <person name="Thevarajoo S."/>
            <person name="Goh K.M."/>
            <person name="Ee R."/>
            <person name="Chan K.-G."/>
            <person name="Chong C.S."/>
        </authorList>
    </citation>
    <scope>NUCLEOTIDE SEQUENCE [LARGE SCALE GENOMIC DNA]</scope>
    <source>
        <strain evidence="2 3">UST030701-084</strain>
    </source>
</reference>
<proteinExistence type="predicted"/>
<dbReference type="OrthoDB" id="1098580at2"/>
<evidence type="ECO:0008006" key="4">
    <source>
        <dbReference type="Google" id="ProtNLM"/>
    </source>
</evidence>
<dbReference type="EMBL" id="LRPC01000023">
    <property type="protein sequence ID" value="KYG75297.1"/>
    <property type="molecule type" value="Genomic_DNA"/>
</dbReference>
<dbReference type="AlphaFoldDB" id="A0A150X982"/>
<evidence type="ECO:0000313" key="2">
    <source>
        <dbReference type="EMBL" id="KYG75297.1"/>
    </source>
</evidence>
<dbReference type="SUPFAM" id="SSF56935">
    <property type="entry name" value="Porins"/>
    <property type="match status" value="1"/>
</dbReference>
<accession>A0A150X982</accession>
<keyword evidence="1" id="KW-0732">Signal</keyword>
<dbReference type="RefSeq" id="WP_068221294.1">
    <property type="nucleotide sequence ID" value="NZ_LRPC01000023.1"/>
</dbReference>
<dbReference type="Proteomes" id="UP000075606">
    <property type="component" value="Unassembled WGS sequence"/>
</dbReference>
<name>A0A150X982_9BACT</name>
<protein>
    <recommendedName>
        <fullName evidence="4">Outer membrane protein beta-barrel domain-containing protein</fullName>
    </recommendedName>
</protein>
<sequence length="197" mass="22428">MNRLVLGFLLLIAISNSVSAQYFEEEKKDKEETEKIPLEDRVFFGGNFGLSFSFGDVESQYIEVSPLVGYRFSETFSGGLSLSYLYVSREYIFLPSYNRVKLKNNTYGPRAFLRYRFLDNYFFQTEFESLNTLVPLNDGTSNTGRDWVPGFFIGGGVTYPIGHNLSVNLVLMYNVIYDDNRSPYGSPLASRGGIIVR</sequence>
<comment type="caution">
    <text evidence="2">The sequence shown here is derived from an EMBL/GenBank/DDBJ whole genome shotgun (WGS) entry which is preliminary data.</text>
</comment>
<organism evidence="2 3">
    <name type="scientific">Roseivirga spongicola</name>
    <dbReference type="NCBI Taxonomy" id="333140"/>
    <lineage>
        <taxon>Bacteria</taxon>
        <taxon>Pseudomonadati</taxon>
        <taxon>Bacteroidota</taxon>
        <taxon>Cytophagia</taxon>
        <taxon>Cytophagales</taxon>
        <taxon>Roseivirgaceae</taxon>
        <taxon>Roseivirga</taxon>
    </lineage>
</organism>
<keyword evidence="3" id="KW-1185">Reference proteome</keyword>
<evidence type="ECO:0000256" key="1">
    <source>
        <dbReference type="SAM" id="SignalP"/>
    </source>
</evidence>
<feature type="chain" id="PRO_5007574482" description="Outer membrane protein beta-barrel domain-containing protein" evidence="1">
    <location>
        <begin position="21"/>
        <end position="197"/>
    </location>
</feature>
<evidence type="ECO:0000313" key="3">
    <source>
        <dbReference type="Proteomes" id="UP000075606"/>
    </source>
</evidence>
<gene>
    <name evidence="2" type="ORF">AWW68_10875</name>
</gene>
<dbReference type="STRING" id="333140.AWW68_10875"/>
<feature type="signal peptide" evidence="1">
    <location>
        <begin position="1"/>
        <end position="20"/>
    </location>
</feature>